<feature type="region of interest" description="Disordered" evidence="5">
    <location>
        <begin position="1"/>
        <end position="20"/>
    </location>
</feature>
<keyword evidence="3 4" id="KW-0143">Chaperone</keyword>
<dbReference type="PANTHER" id="PTHR38106:SF1">
    <property type="entry name" value="RNA CHAPERONE PROQ"/>
    <property type="match status" value="1"/>
</dbReference>
<dbReference type="NCBIfam" id="NF003434">
    <property type="entry name" value="PRK04950.1"/>
    <property type="match status" value="1"/>
</dbReference>
<evidence type="ECO:0000256" key="3">
    <source>
        <dbReference type="ARBA" id="ARBA00023186"/>
    </source>
</evidence>
<comment type="subcellular location">
    <subcellularLocation>
        <location evidence="4">Cytoplasm</location>
    </subcellularLocation>
</comment>
<keyword evidence="1 4" id="KW-0963">Cytoplasm</keyword>
<keyword evidence="2 4" id="KW-0694">RNA-binding</keyword>
<comment type="similarity">
    <text evidence="4">Belongs to the ProQ family.</text>
</comment>
<evidence type="ECO:0000256" key="4">
    <source>
        <dbReference type="HAMAP-Rule" id="MF_00749"/>
    </source>
</evidence>
<organism evidence="7 8">
    <name type="scientific">Mannheimia cairinae</name>
    <dbReference type="NCBI Taxonomy" id="3025936"/>
    <lineage>
        <taxon>Bacteria</taxon>
        <taxon>Pseudomonadati</taxon>
        <taxon>Pseudomonadota</taxon>
        <taxon>Gammaproteobacteria</taxon>
        <taxon>Pasteurellales</taxon>
        <taxon>Pasteurellaceae</taxon>
        <taxon>Mannheimia</taxon>
    </lineage>
</organism>
<feature type="compositionally biased region" description="Polar residues" evidence="5">
    <location>
        <begin position="11"/>
        <end position="20"/>
    </location>
</feature>
<comment type="caution">
    <text evidence="7">The sequence shown here is derived from an EMBL/GenBank/DDBJ whole genome shotgun (WGS) entry which is preliminary data.</text>
</comment>
<reference evidence="7 8" key="1">
    <citation type="submission" date="2023-02" db="EMBL/GenBank/DDBJ databases">
        <title>Mannheimia cairiniae sp. nov., a novel species of Mannheimia obtained from moscovy ducks (Cairina moschata) and reclassification of Mannheimia ovis as heterotypic synonym of Mannheimia pernigra.</title>
        <authorList>
            <person name="Christensen H."/>
        </authorList>
    </citation>
    <scope>NUCLEOTIDE SEQUENCE [LARGE SCALE GENOMIC DNA]</scope>
    <source>
        <strain evidence="7 8">AT1</strain>
    </source>
</reference>
<feature type="domain" description="ProQ/FinO" evidence="6">
    <location>
        <begin position="15"/>
        <end position="130"/>
    </location>
</feature>
<evidence type="ECO:0000256" key="2">
    <source>
        <dbReference type="ARBA" id="ARBA00022884"/>
    </source>
</evidence>
<keyword evidence="8" id="KW-1185">Reference proteome</keyword>
<dbReference type="InterPro" id="IPR016103">
    <property type="entry name" value="ProQ/FinO"/>
</dbReference>
<dbReference type="EMBL" id="JAQSJE010000001">
    <property type="protein sequence ID" value="MDD0823211.1"/>
    <property type="molecule type" value="Genomic_DNA"/>
</dbReference>
<evidence type="ECO:0000313" key="7">
    <source>
        <dbReference type="EMBL" id="MDD0823211.1"/>
    </source>
</evidence>
<comment type="function">
    <text evidence="4">RNA chaperone with significant RNA binding, RNA strand exchange and RNA duplexing activities.</text>
</comment>
<dbReference type="Pfam" id="PF04352">
    <property type="entry name" value="ProQ"/>
    <property type="match status" value="1"/>
</dbReference>
<evidence type="ECO:0000313" key="8">
    <source>
        <dbReference type="Proteomes" id="UP001221909"/>
    </source>
</evidence>
<accession>A0ABT5MNR0</accession>
<dbReference type="InterPro" id="IPR036442">
    <property type="entry name" value="ProQ/FinO_sf"/>
</dbReference>
<proteinExistence type="inferred from homology"/>
<evidence type="ECO:0000256" key="5">
    <source>
        <dbReference type="SAM" id="MobiDB-lite"/>
    </source>
</evidence>
<dbReference type="HAMAP" id="MF_00749">
    <property type="entry name" value="ProQ"/>
    <property type="match status" value="1"/>
</dbReference>
<gene>
    <name evidence="4 7" type="primary">proQ</name>
    <name evidence="7" type="ORF">PTQ27_01810</name>
</gene>
<sequence>MSEQQVEQKTEQTNNKTNPSTKEVVAYLAEKFPLCFSLEGEVKPLKVGLFQDLAEALSDDEKVSKTLLRQVLRNYTNSWRYLAASQANVARVGLQGEEVGVVSEEEAAHAAETLAAAKAVVAERKAQERKEQRKAFFKQKAREENAKKRAAYKAKKAASDNLPKASDESLAALASKFGRK</sequence>
<evidence type="ECO:0000256" key="1">
    <source>
        <dbReference type="ARBA" id="ARBA00022490"/>
    </source>
</evidence>
<dbReference type="Gene3D" id="1.10.1710.10">
    <property type="entry name" value="ProQ/FinO domain"/>
    <property type="match status" value="1"/>
</dbReference>
<dbReference type="SUPFAM" id="SSF48657">
    <property type="entry name" value="FinO-like"/>
    <property type="match status" value="1"/>
</dbReference>
<dbReference type="PANTHER" id="PTHR38106">
    <property type="entry name" value="RNA CHAPERONE PROQ"/>
    <property type="match status" value="1"/>
</dbReference>
<protein>
    <recommendedName>
        <fullName evidence="4">RNA chaperone ProQ</fullName>
    </recommendedName>
</protein>
<feature type="compositionally biased region" description="Basic and acidic residues" evidence="5">
    <location>
        <begin position="1"/>
        <end position="10"/>
    </location>
</feature>
<evidence type="ECO:0000259" key="6">
    <source>
        <dbReference type="SMART" id="SM00945"/>
    </source>
</evidence>
<dbReference type="InterPro" id="IPR023529">
    <property type="entry name" value="ProQ"/>
</dbReference>
<name>A0ABT5MNR0_9PAST</name>
<dbReference type="Proteomes" id="UP001221909">
    <property type="component" value="Unassembled WGS sequence"/>
</dbReference>
<dbReference type="RefSeq" id="WP_273748310.1">
    <property type="nucleotide sequence ID" value="NZ_JAQSJE010000001.1"/>
</dbReference>
<dbReference type="SMART" id="SM00945">
    <property type="entry name" value="ProQ"/>
    <property type="match status" value="1"/>
</dbReference>